<protein>
    <recommendedName>
        <fullName evidence="3">DUF4367 domain-containing protein</fullName>
    </recommendedName>
</protein>
<keyword evidence="2" id="KW-1185">Reference proteome</keyword>
<dbReference type="EMBL" id="BSSQ01000010">
    <property type="protein sequence ID" value="GLX68054.1"/>
    <property type="molecule type" value="Genomic_DNA"/>
</dbReference>
<gene>
    <name evidence="1" type="ORF">MU1_23990</name>
</gene>
<organism evidence="1 2">
    <name type="scientific">Paenibacillus glycanilyticus</name>
    <dbReference type="NCBI Taxonomy" id="126569"/>
    <lineage>
        <taxon>Bacteria</taxon>
        <taxon>Bacillati</taxon>
        <taxon>Bacillota</taxon>
        <taxon>Bacilli</taxon>
        <taxon>Bacillales</taxon>
        <taxon>Paenibacillaceae</taxon>
        <taxon>Paenibacillus</taxon>
    </lineage>
</organism>
<dbReference type="PROSITE" id="PS51257">
    <property type="entry name" value="PROKAR_LIPOPROTEIN"/>
    <property type="match status" value="1"/>
</dbReference>
<comment type="caution">
    <text evidence="1">The sequence shown here is derived from an EMBL/GenBank/DDBJ whole genome shotgun (WGS) entry which is preliminary data.</text>
</comment>
<evidence type="ECO:0008006" key="3">
    <source>
        <dbReference type="Google" id="ProtNLM"/>
    </source>
</evidence>
<dbReference type="Proteomes" id="UP001157114">
    <property type="component" value="Unassembled WGS sequence"/>
</dbReference>
<accession>A0ABQ6GAT9</accession>
<reference evidence="1 2" key="1">
    <citation type="submission" date="2023-03" db="EMBL/GenBank/DDBJ databases">
        <title>Draft genome sequence of the bacteria which degrade cell wall of Tricholomamatutake.</title>
        <authorList>
            <person name="Konishi Y."/>
            <person name="Fukuta Y."/>
            <person name="Shirasaka N."/>
        </authorList>
    </citation>
    <scope>NUCLEOTIDE SEQUENCE [LARGE SCALE GENOMIC DNA]</scope>
    <source>
        <strain evidence="2">mu1</strain>
    </source>
</reference>
<evidence type="ECO:0000313" key="2">
    <source>
        <dbReference type="Proteomes" id="UP001157114"/>
    </source>
</evidence>
<name>A0ABQ6GAT9_9BACL</name>
<proteinExistence type="predicted"/>
<dbReference type="RefSeq" id="WP_284238799.1">
    <property type="nucleotide sequence ID" value="NZ_BSSQ01000010.1"/>
</dbReference>
<sequence>MNKFGLVCFTAIVLLLSGCQGKSSNDELSKAEKNVDQLAASFKISKLDGYEVSSVQHTFPPKDKEGNFIGNNQEVLITYTDHIGKLEKVTKEQQTSDEREFLYGPYQGESVIEITHSNMQNNLDGAEMIEISGTQVQKVISSEHTFEVFNVANGSITMNFNGMDEDRIQSIAQQIINENN</sequence>
<evidence type="ECO:0000313" key="1">
    <source>
        <dbReference type="EMBL" id="GLX68054.1"/>
    </source>
</evidence>